<dbReference type="GeneID" id="6069259"/>
<evidence type="ECO:0000313" key="1">
    <source>
        <dbReference type="EMBL" id="EDR16066.1"/>
    </source>
</evidence>
<dbReference type="EMBL" id="DS547091">
    <property type="protein sequence ID" value="EDR16066.1"/>
    <property type="molecule type" value="Genomic_DNA"/>
</dbReference>
<keyword evidence="2" id="KW-1185">Reference proteome</keyword>
<gene>
    <name evidence="1" type="ORF">LACBIDRAFT_301775</name>
</gene>
<dbReference type="InParanoid" id="B0CP95"/>
<proteinExistence type="predicted"/>
<reference evidence="1 2" key="1">
    <citation type="journal article" date="2008" name="Nature">
        <title>The genome of Laccaria bicolor provides insights into mycorrhizal symbiosis.</title>
        <authorList>
            <person name="Martin F."/>
            <person name="Aerts A."/>
            <person name="Ahren D."/>
            <person name="Brun A."/>
            <person name="Danchin E.G.J."/>
            <person name="Duchaussoy F."/>
            <person name="Gibon J."/>
            <person name="Kohler A."/>
            <person name="Lindquist E."/>
            <person name="Pereda V."/>
            <person name="Salamov A."/>
            <person name="Shapiro H.J."/>
            <person name="Wuyts J."/>
            <person name="Blaudez D."/>
            <person name="Buee M."/>
            <person name="Brokstein P."/>
            <person name="Canbaeck B."/>
            <person name="Cohen D."/>
            <person name="Courty P.E."/>
            <person name="Coutinho P.M."/>
            <person name="Delaruelle C."/>
            <person name="Detter J.C."/>
            <person name="Deveau A."/>
            <person name="DiFazio S."/>
            <person name="Duplessis S."/>
            <person name="Fraissinet-Tachet L."/>
            <person name="Lucic E."/>
            <person name="Frey-Klett P."/>
            <person name="Fourrey C."/>
            <person name="Feussner I."/>
            <person name="Gay G."/>
            <person name="Grimwood J."/>
            <person name="Hoegger P.J."/>
            <person name="Jain P."/>
            <person name="Kilaru S."/>
            <person name="Labbe J."/>
            <person name="Lin Y.C."/>
            <person name="Legue V."/>
            <person name="Le Tacon F."/>
            <person name="Marmeisse R."/>
            <person name="Melayah D."/>
            <person name="Montanini B."/>
            <person name="Muratet M."/>
            <person name="Nehls U."/>
            <person name="Niculita-Hirzel H."/>
            <person name="Oudot-Le Secq M.P."/>
            <person name="Peter M."/>
            <person name="Quesneville H."/>
            <person name="Rajashekar B."/>
            <person name="Reich M."/>
            <person name="Rouhier N."/>
            <person name="Schmutz J."/>
            <person name="Yin T."/>
            <person name="Chalot M."/>
            <person name="Henrissat B."/>
            <person name="Kuees U."/>
            <person name="Lucas S."/>
            <person name="Van de Peer Y."/>
            <person name="Podila G.K."/>
            <person name="Polle A."/>
            <person name="Pukkila P.J."/>
            <person name="Richardson P.M."/>
            <person name="Rouze P."/>
            <person name="Sanders I.R."/>
            <person name="Stajich J.E."/>
            <person name="Tunlid A."/>
            <person name="Tuskan G."/>
            <person name="Grigoriev I.V."/>
        </authorList>
    </citation>
    <scope>NUCLEOTIDE SEQUENCE [LARGE SCALE GENOMIC DNA]</scope>
    <source>
        <strain evidence="2">S238N-H82 / ATCC MYA-4686</strain>
    </source>
</reference>
<accession>B0CP95</accession>
<dbReference type="Gene3D" id="3.30.710.10">
    <property type="entry name" value="Potassium Channel Kv1.1, Chain A"/>
    <property type="match status" value="1"/>
</dbReference>
<protein>
    <submittedName>
        <fullName evidence="1">Predicted protein</fullName>
    </submittedName>
</protein>
<dbReference type="KEGG" id="lbc:LACBIDRAFT_301775"/>
<sequence length="287" mass="32468">MPFHCENPDFLVHSVPDDNTFPVNRNAMERSEIFRDMFALCAPCSDASPGAEENLDLHEKAGILEVLLQLLHNPPPPPVAISFDEKFTTRLPKVRFESHTVIPLPLLSTMFELADKYVIDSPLVESLKVHLEAHAPAHPLQVYSFATLHDMDRIASEASQYVTPMASYRLDEVKVIPSVQAYHKIVRLQDFRVRALRELLLAEEIFPHGYGECTSHRDKTVASWDRQRKALAGRIETGTDVAGEMDALRDGLRDCETCYKACTAAVEMLAYKCRKVARRLHQLPEGY</sequence>
<evidence type="ECO:0000313" key="2">
    <source>
        <dbReference type="Proteomes" id="UP000001194"/>
    </source>
</evidence>
<dbReference type="InterPro" id="IPR011333">
    <property type="entry name" value="SKP1/BTB/POZ_sf"/>
</dbReference>
<dbReference type="AlphaFoldDB" id="B0CP95"/>
<dbReference type="HOGENOM" id="CLU_084530_0_0_1"/>
<organism evidence="2">
    <name type="scientific">Laccaria bicolor (strain S238N-H82 / ATCC MYA-4686)</name>
    <name type="common">Bicoloured deceiver</name>
    <name type="synonym">Laccaria laccata var. bicolor</name>
    <dbReference type="NCBI Taxonomy" id="486041"/>
    <lineage>
        <taxon>Eukaryota</taxon>
        <taxon>Fungi</taxon>
        <taxon>Dikarya</taxon>
        <taxon>Basidiomycota</taxon>
        <taxon>Agaricomycotina</taxon>
        <taxon>Agaricomycetes</taxon>
        <taxon>Agaricomycetidae</taxon>
        <taxon>Agaricales</taxon>
        <taxon>Agaricineae</taxon>
        <taxon>Hydnangiaceae</taxon>
        <taxon>Laccaria</taxon>
    </lineage>
</organism>
<dbReference type="Proteomes" id="UP000001194">
    <property type="component" value="Unassembled WGS sequence"/>
</dbReference>
<dbReference type="OrthoDB" id="3335429at2759"/>
<name>B0CP95_LACBS</name>
<dbReference type="RefSeq" id="XP_001874274.1">
    <property type="nucleotide sequence ID" value="XM_001874239.1"/>
</dbReference>